<dbReference type="Proteomes" id="UP001237105">
    <property type="component" value="Unassembled WGS sequence"/>
</dbReference>
<dbReference type="EMBL" id="JASCIS010000064">
    <property type="protein sequence ID" value="MDI3423833.1"/>
    <property type="molecule type" value="Genomic_DNA"/>
</dbReference>
<dbReference type="CDD" id="cd05233">
    <property type="entry name" value="SDR_c"/>
    <property type="match status" value="1"/>
</dbReference>
<dbReference type="PRINTS" id="PR00080">
    <property type="entry name" value="SDRFAMILY"/>
</dbReference>
<gene>
    <name evidence="3" type="ORF">QIT00_35730</name>
</gene>
<reference evidence="3 4" key="1">
    <citation type="submission" date="2023-05" db="EMBL/GenBank/DDBJ databases">
        <title>Draft genome sequence of Streptomyces sp. B-S-A12 isolated from a cave soil in Thailand.</title>
        <authorList>
            <person name="Chamroensaksri N."/>
            <person name="Muangham S."/>
        </authorList>
    </citation>
    <scope>NUCLEOTIDE SEQUENCE [LARGE SCALE GENOMIC DNA]</scope>
    <source>
        <strain evidence="3 4">B-S-A12</strain>
    </source>
</reference>
<dbReference type="PANTHER" id="PTHR42760">
    <property type="entry name" value="SHORT-CHAIN DEHYDROGENASES/REDUCTASES FAMILY MEMBER"/>
    <property type="match status" value="1"/>
</dbReference>
<proteinExistence type="inferred from homology"/>
<accession>A0ABT6T910</accession>
<dbReference type="Pfam" id="PF13561">
    <property type="entry name" value="adh_short_C2"/>
    <property type="match status" value="1"/>
</dbReference>
<keyword evidence="2 3" id="KW-0560">Oxidoreductase</keyword>
<dbReference type="SUPFAM" id="SSF51735">
    <property type="entry name" value="NAD(P)-binding Rossmann-fold domains"/>
    <property type="match status" value="1"/>
</dbReference>
<comment type="similarity">
    <text evidence="1">Belongs to the short-chain dehydrogenases/reductases (SDR) family.</text>
</comment>
<dbReference type="PRINTS" id="PR00081">
    <property type="entry name" value="GDHRDH"/>
</dbReference>
<comment type="caution">
    <text evidence="3">The sequence shown here is derived from an EMBL/GenBank/DDBJ whole genome shotgun (WGS) entry which is preliminary data.</text>
</comment>
<evidence type="ECO:0000256" key="2">
    <source>
        <dbReference type="ARBA" id="ARBA00023002"/>
    </source>
</evidence>
<name>A0ABT6T910_9ACTN</name>
<sequence length="253" mass="26592">MSMEGRCVVVSGAGSGLGRAMARRMAAAGAQVVVAGDKEPPLAETVQLIADEGGSAFAVRCDVSDEDDVVALMHRTVERFGRLDVLVNNAGVEFAKRVEDTTVEEWDWLMDVNLKGVFLCAKHALPAMRRAGGGVIVNVASELALVGSEAVAAYSASKAGVLQLSRALAVDHAADGIRVNTLSPGVILTDLLQTALDSTGDPDKRRRQFEERTLLGRLGTPEEAADAALFLASDQSSYMTGANLVLDGGWTAH</sequence>
<dbReference type="RefSeq" id="WP_282539665.1">
    <property type="nucleotide sequence ID" value="NZ_JASCIS010000064.1"/>
</dbReference>
<dbReference type="InterPro" id="IPR002347">
    <property type="entry name" value="SDR_fam"/>
</dbReference>
<dbReference type="GO" id="GO:0047936">
    <property type="term" value="F:glucose 1-dehydrogenase [NAD(P)+] activity"/>
    <property type="evidence" value="ECO:0007669"/>
    <property type="project" value="UniProtKB-EC"/>
</dbReference>
<protein>
    <submittedName>
        <fullName evidence="3">Glucose 1-dehydrogenase</fullName>
        <ecNumber evidence="3">1.1.1.47</ecNumber>
    </submittedName>
</protein>
<evidence type="ECO:0000256" key="1">
    <source>
        <dbReference type="ARBA" id="ARBA00006484"/>
    </source>
</evidence>
<dbReference type="EC" id="1.1.1.47" evidence="3"/>
<dbReference type="NCBIfam" id="NF005559">
    <property type="entry name" value="PRK07231.1"/>
    <property type="match status" value="1"/>
</dbReference>
<evidence type="ECO:0000313" key="3">
    <source>
        <dbReference type="EMBL" id="MDI3423833.1"/>
    </source>
</evidence>
<dbReference type="Gene3D" id="3.40.50.720">
    <property type="entry name" value="NAD(P)-binding Rossmann-like Domain"/>
    <property type="match status" value="1"/>
</dbReference>
<dbReference type="PROSITE" id="PS00061">
    <property type="entry name" value="ADH_SHORT"/>
    <property type="match status" value="1"/>
</dbReference>
<evidence type="ECO:0000313" key="4">
    <source>
        <dbReference type="Proteomes" id="UP001237105"/>
    </source>
</evidence>
<dbReference type="PANTHER" id="PTHR42760:SF115">
    <property type="entry name" value="3-OXOACYL-[ACYL-CARRIER-PROTEIN] REDUCTASE FABG"/>
    <property type="match status" value="1"/>
</dbReference>
<organism evidence="3 4">
    <name type="scientific">Streptomyces luteolus</name>
    <dbReference type="NCBI Taxonomy" id="3043615"/>
    <lineage>
        <taxon>Bacteria</taxon>
        <taxon>Bacillati</taxon>
        <taxon>Actinomycetota</taxon>
        <taxon>Actinomycetes</taxon>
        <taxon>Kitasatosporales</taxon>
        <taxon>Streptomycetaceae</taxon>
        <taxon>Streptomyces</taxon>
    </lineage>
</organism>
<keyword evidence="4" id="KW-1185">Reference proteome</keyword>
<dbReference type="InterPro" id="IPR036291">
    <property type="entry name" value="NAD(P)-bd_dom_sf"/>
</dbReference>
<dbReference type="InterPro" id="IPR020904">
    <property type="entry name" value="Sc_DH/Rdtase_CS"/>
</dbReference>